<evidence type="ECO:0000313" key="2">
    <source>
        <dbReference type="EMBL" id="MBA4634886.1"/>
    </source>
</evidence>
<proteinExistence type="predicted"/>
<organism evidence="2">
    <name type="scientific">Opuntia streptacantha</name>
    <name type="common">Prickly pear cactus</name>
    <name type="synonym">Opuntia cardona</name>
    <dbReference type="NCBI Taxonomy" id="393608"/>
    <lineage>
        <taxon>Eukaryota</taxon>
        <taxon>Viridiplantae</taxon>
        <taxon>Streptophyta</taxon>
        <taxon>Embryophyta</taxon>
        <taxon>Tracheophyta</taxon>
        <taxon>Spermatophyta</taxon>
        <taxon>Magnoliopsida</taxon>
        <taxon>eudicotyledons</taxon>
        <taxon>Gunneridae</taxon>
        <taxon>Pentapetalae</taxon>
        <taxon>Caryophyllales</taxon>
        <taxon>Cactineae</taxon>
        <taxon>Cactaceae</taxon>
        <taxon>Opuntioideae</taxon>
        <taxon>Opuntia</taxon>
    </lineage>
</organism>
<dbReference type="AlphaFoldDB" id="A0A7C9D6L6"/>
<dbReference type="EMBL" id="GISG01092815">
    <property type="protein sequence ID" value="MBA4634886.1"/>
    <property type="molecule type" value="Transcribed_RNA"/>
</dbReference>
<reference evidence="2" key="1">
    <citation type="journal article" date="2013" name="J. Plant Res.">
        <title>Effect of fungi and light on seed germination of three Opuntia species from semiarid lands of central Mexico.</title>
        <authorList>
            <person name="Delgado-Sanchez P."/>
            <person name="Jimenez-Bremont J.F."/>
            <person name="Guerrero-Gonzalez Mde L."/>
            <person name="Flores J."/>
        </authorList>
    </citation>
    <scope>NUCLEOTIDE SEQUENCE</scope>
    <source>
        <tissue evidence="2">Cladode</tissue>
    </source>
</reference>
<reference evidence="2" key="2">
    <citation type="submission" date="2020-07" db="EMBL/GenBank/DDBJ databases">
        <authorList>
            <person name="Vera ALvarez R."/>
            <person name="Arias-Moreno D.M."/>
            <person name="Jimenez-Jacinto V."/>
            <person name="Jimenez-Bremont J.F."/>
            <person name="Swaminathan K."/>
            <person name="Moose S.P."/>
            <person name="Guerrero-Gonzalez M.L."/>
            <person name="Marino-Ramirez L."/>
            <person name="Landsman D."/>
            <person name="Rodriguez-Kessler M."/>
            <person name="Delgado-Sanchez P."/>
        </authorList>
    </citation>
    <scope>NUCLEOTIDE SEQUENCE</scope>
    <source>
        <tissue evidence="2">Cladode</tissue>
    </source>
</reference>
<name>A0A7C9D6L6_OPUST</name>
<feature type="region of interest" description="Disordered" evidence="1">
    <location>
        <begin position="119"/>
        <end position="156"/>
    </location>
</feature>
<sequence length="156" mass="18014">MLLGLWGGGGCLTFDWKCEIQKRENLQYNFSKASSSSSIERKAEETCLCKRWRRCIRNDKKCGENEQLTAQKEAEVQEVFSSENISNQCLAWVIRGMQKEWISRLNVYSAIASNCHSKGSHKEEEARVNKLVHDQRRTGKNKAESRSKKKMKLPDL</sequence>
<protein>
    <submittedName>
        <fullName evidence="2">Uncharacterized protein</fullName>
    </submittedName>
</protein>
<feature type="compositionally biased region" description="Basic and acidic residues" evidence="1">
    <location>
        <begin position="120"/>
        <end position="156"/>
    </location>
</feature>
<accession>A0A7C9D6L6</accession>
<evidence type="ECO:0000256" key="1">
    <source>
        <dbReference type="SAM" id="MobiDB-lite"/>
    </source>
</evidence>